<protein>
    <submittedName>
        <fullName evidence="2">DUF4412 domain-containing protein</fullName>
    </submittedName>
</protein>
<comment type="caution">
    <text evidence="2">The sequence shown here is derived from an EMBL/GenBank/DDBJ whole genome shotgun (WGS) entry which is preliminary data.</text>
</comment>
<dbReference type="InterPro" id="IPR025524">
    <property type="entry name" value="DUF4412"/>
</dbReference>
<dbReference type="Pfam" id="PF14371">
    <property type="entry name" value="DUF4412"/>
    <property type="match status" value="1"/>
</dbReference>
<evidence type="ECO:0000259" key="1">
    <source>
        <dbReference type="Pfam" id="PF14371"/>
    </source>
</evidence>
<sequence>MRRLKNAAEQGVSRAVEKRVEREVEKATQRQLEKAFGNLYGDPAGSPKGTGYDFSKILASVNTDVDTESAYDFSGLAIMEITGTEANGKTIDPVHIHYLLSSNSNHYGMEFIDKENSKNQERTIMIFDHKNNATIMLLESEGERSSLAFSLDWNNLMEMENTEETEQEVIGLNDYKFEKTGNTKNILGYTCDEYHVSGDEFEGSYWVSQSVIEGLESFWGKNSPLVTQKIRNNNQLYFNDLPEGNMLEMHFVSKEDQSSSHFTFTEIDKNKSHTFSMEDYPNVMHAR</sequence>
<proteinExistence type="predicted"/>
<dbReference type="Proteomes" id="UP001595818">
    <property type="component" value="Unassembled WGS sequence"/>
</dbReference>
<dbReference type="RefSeq" id="WP_377065524.1">
    <property type="nucleotide sequence ID" value="NZ_JBHSJJ010000008.1"/>
</dbReference>
<keyword evidence="3" id="KW-1185">Reference proteome</keyword>
<gene>
    <name evidence="2" type="ORF">ACFPFU_14685</name>
</gene>
<organism evidence="2 3">
    <name type="scientific">Negadavirga shengliensis</name>
    <dbReference type="NCBI Taxonomy" id="1389218"/>
    <lineage>
        <taxon>Bacteria</taxon>
        <taxon>Pseudomonadati</taxon>
        <taxon>Bacteroidota</taxon>
        <taxon>Cytophagia</taxon>
        <taxon>Cytophagales</taxon>
        <taxon>Cyclobacteriaceae</taxon>
        <taxon>Negadavirga</taxon>
    </lineage>
</organism>
<accession>A0ABV9T2M1</accession>
<evidence type="ECO:0000313" key="3">
    <source>
        <dbReference type="Proteomes" id="UP001595818"/>
    </source>
</evidence>
<feature type="domain" description="DUF4412" evidence="1">
    <location>
        <begin position="79"/>
        <end position="213"/>
    </location>
</feature>
<evidence type="ECO:0000313" key="2">
    <source>
        <dbReference type="EMBL" id="MFC4872941.1"/>
    </source>
</evidence>
<reference evidence="3" key="1">
    <citation type="journal article" date="2019" name="Int. J. Syst. Evol. Microbiol.">
        <title>The Global Catalogue of Microorganisms (GCM) 10K type strain sequencing project: providing services to taxonomists for standard genome sequencing and annotation.</title>
        <authorList>
            <consortium name="The Broad Institute Genomics Platform"/>
            <consortium name="The Broad Institute Genome Sequencing Center for Infectious Disease"/>
            <person name="Wu L."/>
            <person name="Ma J."/>
        </authorList>
    </citation>
    <scope>NUCLEOTIDE SEQUENCE [LARGE SCALE GENOMIC DNA]</scope>
    <source>
        <strain evidence="3">CGMCC 4.7466</strain>
    </source>
</reference>
<dbReference type="EMBL" id="JBHSJJ010000008">
    <property type="protein sequence ID" value="MFC4872941.1"/>
    <property type="molecule type" value="Genomic_DNA"/>
</dbReference>
<name>A0ABV9T2M1_9BACT</name>